<dbReference type="InterPro" id="IPR019489">
    <property type="entry name" value="Clp_ATPase_C"/>
</dbReference>
<dbReference type="AlphaFoldDB" id="A0A286FBW5"/>
<feature type="binding site" evidence="5">
    <location>
        <position position="309"/>
    </location>
    <ligand>
        <name>ATP</name>
        <dbReference type="ChEBI" id="CHEBI:30616"/>
    </ligand>
</feature>
<comment type="subunit">
    <text evidence="5">A double ring-shaped homohexamer of HslV is capped on each side by a ring-shaped HslU homohexamer. The assembly of the HslU/HslV complex is dependent on binding of ATP.</text>
</comment>
<dbReference type="Gene3D" id="3.40.50.300">
    <property type="entry name" value="P-loop containing nucleotide triphosphate hydrolases"/>
    <property type="match status" value="2"/>
</dbReference>
<dbReference type="Gene3D" id="1.10.8.60">
    <property type="match status" value="1"/>
</dbReference>
<dbReference type="Pfam" id="PF07724">
    <property type="entry name" value="AAA_2"/>
    <property type="match status" value="1"/>
</dbReference>
<dbReference type="GO" id="GO:0008233">
    <property type="term" value="F:peptidase activity"/>
    <property type="evidence" value="ECO:0007669"/>
    <property type="project" value="UniProtKB-KW"/>
</dbReference>
<keyword evidence="8" id="KW-0645">Protease</keyword>
<evidence type="ECO:0000256" key="5">
    <source>
        <dbReference type="HAMAP-Rule" id="MF_00249"/>
    </source>
</evidence>
<dbReference type="GO" id="GO:0036402">
    <property type="term" value="F:proteasome-activating activity"/>
    <property type="evidence" value="ECO:0007669"/>
    <property type="project" value="UniProtKB-UniRule"/>
</dbReference>
<evidence type="ECO:0000313" key="8">
    <source>
        <dbReference type="EMBL" id="SOD80715.1"/>
    </source>
</evidence>
<evidence type="ECO:0000256" key="1">
    <source>
        <dbReference type="ARBA" id="ARBA00009771"/>
    </source>
</evidence>
<keyword evidence="2 5" id="KW-0547">Nucleotide-binding</keyword>
<keyword evidence="9" id="KW-1185">Reference proteome</keyword>
<name>A0A286FBW5_9BACT</name>
<dbReference type="PANTHER" id="PTHR48102:SF3">
    <property type="entry name" value="ATP-DEPENDENT PROTEASE ATPASE SUBUNIT HSLU"/>
    <property type="match status" value="1"/>
</dbReference>
<keyword evidence="5" id="KW-0963">Cytoplasm</keyword>
<evidence type="ECO:0000259" key="6">
    <source>
        <dbReference type="SMART" id="SM00382"/>
    </source>
</evidence>
<keyword evidence="8" id="KW-0378">Hydrolase</keyword>
<comment type="similarity">
    <text evidence="1 5">Belongs to the ClpX chaperone family. HslU subfamily.</text>
</comment>
<dbReference type="HAMAP" id="MF_00249">
    <property type="entry name" value="HslU"/>
    <property type="match status" value="1"/>
</dbReference>
<organism evidence="8 9">
    <name type="scientific">Spirosoma fluviale</name>
    <dbReference type="NCBI Taxonomy" id="1597977"/>
    <lineage>
        <taxon>Bacteria</taxon>
        <taxon>Pseudomonadati</taxon>
        <taxon>Bacteroidota</taxon>
        <taxon>Cytophagia</taxon>
        <taxon>Cytophagales</taxon>
        <taxon>Cytophagaceae</taxon>
        <taxon>Spirosoma</taxon>
    </lineage>
</organism>
<feature type="domain" description="AAA+ ATPase" evidence="6">
    <location>
        <begin position="93"/>
        <end position="388"/>
    </location>
</feature>
<comment type="function">
    <text evidence="5">ATPase subunit of a proteasome-like degradation complex; this subunit has chaperone activity. The binding of ATP and its subsequent hydrolysis by HslU are essential for unfolding of protein substrates subsequently hydrolyzed by HslV. HslU recognizes the N-terminal part of its protein substrates and unfolds these before they are guided to HslV for hydrolysis.</text>
</comment>
<protein>
    <recommendedName>
        <fullName evidence="5">ATP-dependent protease ATPase subunit HslU</fullName>
    </recommendedName>
    <alternativeName>
        <fullName evidence="5">Unfoldase HslU</fullName>
    </alternativeName>
</protein>
<feature type="binding site" evidence="5">
    <location>
        <position position="62"/>
    </location>
    <ligand>
        <name>ATP</name>
        <dbReference type="ChEBI" id="CHEBI:30616"/>
    </ligand>
</feature>
<dbReference type="CDD" id="cd19498">
    <property type="entry name" value="RecA-like_HslU"/>
    <property type="match status" value="1"/>
</dbReference>
<accession>A0A286FBW5</accession>
<reference evidence="9" key="1">
    <citation type="submission" date="2017-09" db="EMBL/GenBank/DDBJ databases">
        <authorList>
            <person name="Varghese N."/>
            <person name="Submissions S."/>
        </authorList>
    </citation>
    <scope>NUCLEOTIDE SEQUENCE [LARGE SCALE GENOMIC DNA]</scope>
    <source>
        <strain evidence="9">DSM 29961</strain>
    </source>
</reference>
<dbReference type="FunFam" id="3.40.50.300:FF:000220">
    <property type="entry name" value="ATP-dependent protease ATPase subunit HslU"/>
    <property type="match status" value="1"/>
</dbReference>
<feature type="binding site" evidence="5">
    <location>
        <begin position="104"/>
        <end position="109"/>
    </location>
    <ligand>
        <name>ATP</name>
        <dbReference type="ChEBI" id="CHEBI:30616"/>
    </ligand>
</feature>
<dbReference type="GO" id="GO:0009376">
    <property type="term" value="C:HslUV protease complex"/>
    <property type="evidence" value="ECO:0007669"/>
    <property type="project" value="UniProtKB-UniRule"/>
</dbReference>
<feature type="binding site" evidence="5">
    <location>
        <position position="377"/>
    </location>
    <ligand>
        <name>ATP</name>
        <dbReference type="ChEBI" id="CHEBI:30616"/>
    </ligand>
</feature>
<gene>
    <name evidence="5" type="primary">hslU</name>
    <name evidence="8" type="ORF">SAMN06269250_1541</name>
</gene>
<dbReference type="EMBL" id="OCNH01000001">
    <property type="protein sequence ID" value="SOD80715.1"/>
    <property type="molecule type" value="Genomic_DNA"/>
</dbReference>
<dbReference type="InterPro" id="IPR027417">
    <property type="entry name" value="P-loop_NTPase"/>
</dbReference>
<comment type="subcellular location">
    <subcellularLocation>
        <location evidence="5">Cytoplasm</location>
    </subcellularLocation>
</comment>
<feature type="binding site" evidence="5">
    <location>
        <position position="449"/>
    </location>
    <ligand>
        <name>ATP</name>
        <dbReference type="ChEBI" id="CHEBI:30616"/>
    </ligand>
</feature>
<evidence type="ECO:0000256" key="2">
    <source>
        <dbReference type="ARBA" id="ARBA00022741"/>
    </source>
</evidence>
<dbReference type="SUPFAM" id="SSF52540">
    <property type="entry name" value="P-loop containing nucleoside triphosphate hydrolases"/>
    <property type="match status" value="1"/>
</dbReference>
<dbReference type="NCBIfam" id="NF003544">
    <property type="entry name" value="PRK05201.1"/>
    <property type="match status" value="1"/>
</dbReference>
<dbReference type="Proteomes" id="UP000219452">
    <property type="component" value="Unassembled WGS sequence"/>
</dbReference>
<dbReference type="InterPro" id="IPR004491">
    <property type="entry name" value="HslU"/>
</dbReference>
<dbReference type="SMART" id="SM01086">
    <property type="entry name" value="ClpB_D2-small"/>
    <property type="match status" value="1"/>
</dbReference>
<dbReference type="InterPro" id="IPR003959">
    <property type="entry name" value="ATPase_AAA_core"/>
</dbReference>
<sequence>MSVQPQALVVTSTKNTLPIEPFSDFLRFLPEEPSTCSFFSMTQLLKDLTPRQIVAELDQYIIGQHDAKRNVAIALRNRWRRMNSAADMQREITPNNILMIGATGVGKTEIARRLAKIADAPFIKVEASKFTEVGYVGRDVESMVRDLVEQAVNMVRAAKKEAVQVKAQQMVEDAILDILIPPVKPTNGQMGFENEKKDADAELNERTRERFREKIRSGEMDDRKIDIDVQQNQTPNIGIMGGAIDDMSMMNIQEMIGGMMPKKGKKRKVSIAEARKILLEEEAAKLIDMDEVKEEAIRKAEDAGIIFIDEIDKVASARSGNGGGGPDVSREGVQRDLLPIVEGSAVNTKYGVIHTDHILFVAAGAFHVAKPSDLIPELQGRFPIRVELQSLSEDDFYQILKEPKNALTKQYVAMLQAEEVSLTFQDDALREIARIAFEVNGEVENIGARRLQTVLSHLMNDFMFDIPDVIGANAHVVVTKELVEEKLNGLVKNRDLSQFIL</sequence>
<dbReference type="GO" id="GO:0005524">
    <property type="term" value="F:ATP binding"/>
    <property type="evidence" value="ECO:0007669"/>
    <property type="project" value="UniProtKB-UniRule"/>
</dbReference>
<keyword evidence="3 5" id="KW-0067">ATP-binding</keyword>
<dbReference type="NCBIfam" id="TIGR00390">
    <property type="entry name" value="hslU"/>
    <property type="match status" value="1"/>
</dbReference>
<evidence type="ECO:0000259" key="7">
    <source>
        <dbReference type="SMART" id="SM01086"/>
    </source>
</evidence>
<proteinExistence type="inferred from homology"/>
<dbReference type="SMART" id="SM00382">
    <property type="entry name" value="AAA"/>
    <property type="match status" value="1"/>
</dbReference>
<dbReference type="GO" id="GO:0043335">
    <property type="term" value="P:protein unfolding"/>
    <property type="evidence" value="ECO:0007669"/>
    <property type="project" value="UniProtKB-UniRule"/>
</dbReference>
<feature type="domain" description="Clp ATPase C-terminal" evidence="7">
    <location>
        <begin position="391"/>
        <end position="487"/>
    </location>
</feature>
<dbReference type="PANTHER" id="PTHR48102">
    <property type="entry name" value="ATP-DEPENDENT CLP PROTEASE ATP-BINDING SUBUNIT CLPX-LIKE, MITOCHONDRIAL-RELATED"/>
    <property type="match status" value="1"/>
</dbReference>
<evidence type="ECO:0000313" key="9">
    <source>
        <dbReference type="Proteomes" id="UP000219452"/>
    </source>
</evidence>
<dbReference type="InterPro" id="IPR050052">
    <property type="entry name" value="ATP-dep_Clp_protease_ClpX"/>
</dbReference>
<evidence type="ECO:0000256" key="3">
    <source>
        <dbReference type="ARBA" id="ARBA00022840"/>
    </source>
</evidence>
<evidence type="ECO:0000256" key="4">
    <source>
        <dbReference type="ARBA" id="ARBA00023186"/>
    </source>
</evidence>
<dbReference type="GO" id="GO:0016887">
    <property type="term" value="F:ATP hydrolysis activity"/>
    <property type="evidence" value="ECO:0007669"/>
    <property type="project" value="InterPro"/>
</dbReference>
<dbReference type="Pfam" id="PF00004">
    <property type="entry name" value="AAA"/>
    <property type="match status" value="1"/>
</dbReference>
<dbReference type="InterPro" id="IPR003593">
    <property type="entry name" value="AAA+_ATPase"/>
</dbReference>
<keyword evidence="4 5" id="KW-0143">Chaperone</keyword>